<dbReference type="InterPro" id="IPR011761">
    <property type="entry name" value="ATP-grasp"/>
</dbReference>
<dbReference type="InterPro" id="IPR032875">
    <property type="entry name" value="Succ_CoA_lig_flav_dom"/>
</dbReference>
<keyword evidence="2 4" id="KW-0547">Nucleotide-binding</keyword>
<dbReference type="InterPro" id="IPR051538">
    <property type="entry name" value="Acyl-CoA_Synth/Transferase"/>
</dbReference>
<dbReference type="PANTHER" id="PTHR43334:SF2">
    <property type="entry name" value="ACETATE--COA LIGASE [ADP-FORMING]"/>
    <property type="match status" value="1"/>
</dbReference>
<dbReference type="GO" id="GO:0005524">
    <property type="term" value="F:ATP binding"/>
    <property type="evidence" value="ECO:0007669"/>
    <property type="project" value="UniProtKB-UniRule"/>
</dbReference>
<dbReference type="InterPro" id="IPR016102">
    <property type="entry name" value="Succinyl-CoA_synth-like"/>
</dbReference>
<dbReference type="Gene3D" id="3.30.1490.20">
    <property type="entry name" value="ATP-grasp fold, A domain"/>
    <property type="match status" value="1"/>
</dbReference>
<evidence type="ECO:0000313" key="7">
    <source>
        <dbReference type="EMBL" id="GGT90829.1"/>
    </source>
</evidence>
<reference evidence="8" key="2">
    <citation type="submission" date="2018-04" db="EMBL/GenBank/DDBJ databases">
        <title>Complete genome sequence of Sulfodiicoccus acidiphilus strain HS-1.</title>
        <authorList>
            <person name="Sakai H.D."/>
            <person name="Kurosawa N."/>
        </authorList>
    </citation>
    <scope>NUCLEOTIDE SEQUENCE [LARGE SCALE GENOMIC DNA]</scope>
    <source>
        <strain evidence="8">HS-1</strain>
    </source>
</reference>
<evidence type="ECO:0000259" key="5">
    <source>
        <dbReference type="PROSITE" id="PS50975"/>
    </source>
</evidence>
<dbReference type="Proteomes" id="UP000616143">
    <property type="component" value="Unassembled WGS sequence"/>
</dbReference>
<dbReference type="SMART" id="SM00881">
    <property type="entry name" value="CoA_binding"/>
    <property type="match status" value="1"/>
</dbReference>
<dbReference type="Gene3D" id="3.40.50.720">
    <property type="entry name" value="NAD(P)-binding Rossmann-like Domain"/>
    <property type="match status" value="1"/>
</dbReference>
<dbReference type="InterPro" id="IPR036291">
    <property type="entry name" value="NAD(P)-bd_dom_sf"/>
</dbReference>
<dbReference type="Proteomes" id="UP000276741">
    <property type="component" value="Chromosome"/>
</dbReference>
<dbReference type="GeneID" id="38666138"/>
<keyword evidence="1" id="KW-0436">Ligase</keyword>
<reference evidence="7" key="1">
    <citation type="journal article" date="2014" name="Int. J. Syst. Evol. Microbiol.">
        <title>Complete genome sequence of Corynebacterium casei LMG S-19264T (=DSM 44701T), isolated from a smear-ripened cheese.</title>
        <authorList>
            <consortium name="US DOE Joint Genome Institute (JGI-PGF)"/>
            <person name="Walter F."/>
            <person name="Albersmeier A."/>
            <person name="Kalinowski J."/>
            <person name="Ruckert C."/>
        </authorList>
    </citation>
    <scope>NUCLEOTIDE SEQUENCE</scope>
    <source>
        <strain evidence="7">JCM 31740</strain>
    </source>
</reference>
<dbReference type="SUPFAM" id="SSF56059">
    <property type="entry name" value="Glutathione synthetase ATP-binding domain-like"/>
    <property type="match status" value="1"/>
</dbReference>
<name>A0A348B242_9CREN</name>
<evidence type="ECO:0000256" key="2">
    <source>
        <dbReference type="ARBA" id="ARBA00022741"/>
    </source>
</evidence>
<evidence type="ECO:0000256" key="4">
    <source>
        <dbReference type="PROSITE-ProRule" id="PRU00409"/>
    </source>
</evidence>
<dbReference type="PROSITE" id="PS50975">
    <property type="entry name" value="ATP_GRASP"/>
    <property type="match status" value="1"/>
</dbReference>
<gene>
    <name evidence="7" type="ORF">GCM10007116_05870</name>
    <name evidence="6" type="ORF">HS1genome_0633</name>
</gene>
<dbReference type="PANTHER" id="PTHR43334">
    <property type="entry name" value="ACETATE--COA LIGASE [ADP-FORMING]"/>
    <property type="match status" value="1"/>
</dbReference>
<keyword evidence="3 4" id="KW-0067">ATP-binding</keyword>
<dbReference type="Pfam" id="PF13549">
    <property type="entry name" value="ATP-grasp_5"/>
    <property type="match status" value="1"/>
</dbReference>
<dbReference type="RefSeq" id="WP_126449600.1">
    <property type="nucleotide sequence ID" value="NZ_AP018553.1"/>
</dbReference>
<dbReference type="Pfam" id="PF13607">
    <property type="entry name" value="Succ_CoA_lig"/>
    <property type="match status" value="1"/>
</dbReference>
<dbReference type="GO" id="GO:0046872">
    <property type="term" value="F:metal ion binding"/>
    <property type="evidence" value="ECO:0007669"/>
    <property type="project" value="InterPro"/>
</dbReference>
<dbReference type="InterPro" id="IPR003781">
    <property type="entry name" value="CoA-bd"/>
</dbReference>
<proteinExistence type="predicted"/>
<organism evidence="6 8">
    <name type="scientific">Sulfodiicoccus acidiphilus</name>
    <dbReference type="NCBI Taxonomy" id="1670455"/>
    <lineage>
        <taxon>Archaea</taxon>
        <taxon>Thermoproteota</taxon>
        <taxon>Thermoprotei</taxon>
        <taxon>Sulfolobales</taxon>
        <taxon>Sulfolobaceae</taxon>
        <taxon>Sulfodiicoccus</taxon>
    </lineage>
</organism>
<reference evidence="6" key="3">
    <citation type="journal article" date="2019" name="BMC Res. Notes">
        <title>Complete genome sequence of the Sulfodiicoccus acidiphilus strain HS-1T, the first crenarchaeon that lacks polB3, isolated from an acidic hot spring in Ohwaku-dani, Hakone, Japan.</title>
        <authorList>
            <person name="Sakai H.D."/>
            <person name="Kurosawa N."/>
        </authorList>
    </citation>
    <scope>NUCLEOTIDE SEQUENCE</scope>
    <source>
        <strain evidence="6">HS-1</strain>
    </source>
</reference>
<evidence type="ECO:0000256" key="3">
    <source>
        <dbReference type="ARBA" id="ARBA00022840"/>
    </source>
</evidence>
<dbReference type="Pfam" id="PF19045">
    <property type="entry name" value="Ligase_CoA_2"/>
    <property type="match status" value="1"/>
</dbReference>
<accession>A0A348B242</accession>
<dbReference type="SUPFAM" id="SSF52210">
    <property type="entry name" value="Succinyl-CoA synthetase domains"/>
    <property type="match status" value="2"/>
</dbReference>
<dbReference type="KEGG" id="sacd:HS1genome_0633"/>
<reference evidence="7" key="4">
    <citation type="submission" date="2020-09" db="EMBL/GenBank/DDBJ databases">
        <authorList>
            <person name="Sun Q."/>
            <person name="Ohkuma M."/>
        </authorList>
    </citation>
    <scope>NUCLEOTIDE SEQUENCE</scope>
    <source>
        <strain evidence="7">JCM 31740</strain>
    </source>
</reference>
<dbReference type="InterPro" id="IPR043938">
    <property type="entry name" value="Ligase_CoA_dom"/>
</dbReference>
<dbReference type="InterPro" id="IPR013815">
    <property type="entry name" value="ATP_grasp_subdomain_1"/>
</dbReference>
<dbReference type="EMBL" id="AP018553">
    <property type="protein sequence ID" value="BBD72244.1"/>
    <property type="molecule type" value="Genomic_DNA"/>
</dbReference>
<dbReference type="AlphaFoldDB" id="A0A348B242"/>
<dbReference type="Gene3D" id="3.40.50.261">
    <property type="entry name" value="Succinyl-CoA synthetase domains"/>
    <property type="match status" value="2"/>
</dbReference>
<dbReference type="GO" id="GO:0043758">
    <property type="term" value="F:acetate-CoA ligase (ADP-forming) activity"/>
    <property type="evidence" value="ECO:0007669"/>
    <property type="project" value="InterPro"/>
</dbReference>
<protein>
    <submittedName>
        <fullName evidence="6">Acetyl-CoA synthetase</fullName>
    </submittedName>
</protein>
<sequence length="658" mass="71120">MLEKLFRPSSVAVVGASRNRDKVGNIVLRNVLSTFRGKVFAVNDKADSVEGVKANRSLKEVKNVDLVVVAVPRTVVPQVMEEAVQVGAGAAVVITSGFRETDEEGARLENELVSIARKGDVRVLGPNTLGLVTPAMNATFAFADVLRGNVAVVAQSGGIGVYMLNWAQRTRTGLSYFVSLGNQADVSETDVFQFLAEDLETRAIFSYLEGVADGSRFLDVVPDVAKRKPLVFLKGGTGKGGAEAAKTHTGSVAGSGELFRAAVRTVGGIQVDGLEDMLNLAKVLTADEPIRPDVLVVTNSGGHGVLTADSIESSGLKMVTLTPGANEELKKVLPPQSLPKNPLDLSGDADSERYRRALQIVQDLDCTKLVIVQSLPMVSCSEVARVALEFKGKGVVTVVMGLDEDAASRTLELARMPAFRFPEDAVKAISYVLKRRPPQRKIRVPQPLEEARELVEGRKYLPDYVAMKLMELYGVRTPRWAVVEDPSQLNEAATKVGFPLVVKASTDEPIHKTEVGGVVMNVERDSLEQAYKLVSSKFKRVLLQRQLHGVEVFVGGLRDPAFGHAVVVGIGGVHVEVIKSLSYALSPVSEDEALEVMSESKVTQLLTARNRNYDLGSVARTISTISRLIVDLNVREMDVNPLMVNEEGAYAVDVRIEL</sequence>
<evidence type="ECO:0000313" key="6">
    <source>
        <dbReference type="EMBL" id="BBD72244.1"/>
    </source>
</evidence>
<dbReference type="Pfam" id="PF13380">
    <property type="entry name" value="CoA_binding_2"/>
    <property type="match status" value="1"/>
</dbReference>
<dbReference type="Gene3D" id="3.30.470.20">
    <property type="entry name" value="ATP-grasp fold, B domain"/>
    <property type="match status" value="1"/>
</dbReference>
<keyword evidence="8" id="KW-1185">Reference proteome</keyword>
<evidence type="ECO:0000313" key="8">
    <source>
        <dbReference type="Proteomes" id="UP000276741"/>
    </source>
</evidence>
<dbReference type="EMBL" id="BMQS01000004">
    <property type="protein sequence ID" value="GGT90829.1"/>
    <property type="molecule type" value="Genomic_DNA"/>
</dbReference>
<dbReference type="SUPFAM" id="SSF51735">
    <property type="entry name" value="NAD(P)-binding Rossmann-fold domains"/>
    <property type="match status" value="1"/>
</dbReference>
<dbReference type="OrthoDB" id="18103at2157"/>
<feature type="domain" description="ATP-grasp" evidence="5">
    <location>
        <begin position="467"/>
        <end position="658"/>
    </location>
</feature>
<evidence type="ECO:0000256" key="1">
    <source>
        <dbReference type="ARBA" id="ARBA00022598"/>
    </source>
</evidence>